<keyword evidence="2" id="KW-1185">Reference proteome</keyword>
<proteinExistence type="predicted"/>
<accession>A0A939G0Z7</accession>
<dbReference type="EMBL" id="JAFMPP010000020">
    <property type="protein sequence ID" value="MBO0664366.1"/>
    <property type="molecule type" value="Genomic_DNA"/>
</dbReference>
<name>A0A939G0Z7_9HYPH</name>
<organism evidence="1 2">
    <name type="scientific">Jiella flava</name>
    <dbReference type="NCBI Taxonomy" id="2816857"/>
    <lineage>
        <taxon>Bacteria</taxon>
        <taxon>Pseudomonadati</taxon>
        <taxon>Pseudomonadota</taxon>
        <taxon>Alphaproteobacteria</taxon>
        <taxon>Hyphomicrobiales</taxon>
        <taxon>Aurantimonadaceae</taxon>
        <taxon>Jiella</taxon>
    </lineage>
</organism>
<comment type="caution">
    <text evidence="1">The sequence shown here is derived from an EMBL/GenBank/DDBJ whole genome shotgun (WGS) entry which is preliminary data.</text>
</comment>
<dbReference type="AlphaFoldDB" id="A0A939G0Z7"/>
<evidence type="ECO:0000313" key="1">
    <source>
        <dbReference type="EMBL" id="MBO0664366.1"/>
    </source>
</evidence>
<gene>
    <name evidence="1" type="ORF">J1C48_17435</name>
</gene>
<sequence>MKDNLQFRSKRDRDAEIDLVRNYRDIAIPAIAAASQASRKIARAEAVDLRKTDRLIAAE</sequence>
<dbReference type="RefSeq" id="WP_207259282.1">
    <property type="nucleotide sequence ID" value="NZ_JAFMPP010000020.1"/>
</dbReference>
<reference evidence="1" key="1">
    <citation type="submission" date="2021-03" db="EMBL/GenBank/DDBJ databases">
        <title>Whole genome sequence of Jiella sp. CQZ9-1.</title>
        <authorList>
            <person name="Tuo L."/>
        </authorList>
    </citation>
    <scope>NUCLEOTIDE SEQUENCE</scope>
    <source>
        <strain evidence="1">CQZ9-1</strain>
    </source>
</reference>
<evidence type="ECO:0000313" key="2">
    <source>
        <dbReference type="Proteomes" id="UP000664122"/>
    </source>
</evidence>
<protein>
    <submittedName>
        <fullName evidence="1">Uncharacterized protein</fullName>
    </submittedName>
</protein>
<dbReference type="Proteomes" id="UP000664122">
    <property type="component" value="Unassembled WGS sequence"/>
</dbReference>